<organism evidence="3 4">
    <name type="scientific">Physocladia obscura</name>
    <dbReference type="NCBI Taxonomy" id="109957"/>
    <lineage>
        <taxon>Eukaryota</taxon>
        <taxon>Fungi</taxon>
        <taxon>Fungi incertae sedis</taxon>
        <taxon>Chytridiomycota</taxon>
        <taxon>Chytridiomycota incertae sedis</taxon>
        <taxon>Chytridiomycetes</taxon>
        <taxon>Chytridiales</taxon>
        <taxon>Chytriomycetaceae</taxon>
        <taxon>Physocladia</taxon>
    </lineage>
</organism>
<evidence type="ECO:0000313" key="3">
    <source>
        <dbReference type="EMBL" id="KAJ3139720.1"/>
    </source>
</evidence>
<feature type="region of interest" description="Disordered" evidence="1">
    <location>
        <begin position="235"/>
        <end position="279"/>
    </location>
</feature>
<protein>
    <recommendedName>
        <fullName evidence="2">PH domain-containing protein</fullName>
    </recommendedName>
</protein>
<feature type="compositionally biased region" description="Polar residues" evidence="1">
    <location>
        <begin position="247"/>
        <end position="279"/>
    </location>
</feature>
<dbReference type="Proteomes" id="UP001211907">
    <property type="component" value="Unassembled WGS sequence"/>
</dbReference>
<dbReference type="CDD" id="cd00821">
    <property type="entry name" value="PH"/>
    <property type="match status" value="1"/>
</dbReference>
<evidence type="ECO:0000256" key="1">
    <source>
        <dbReference type="SAM" id="MobiDB-lite"/>
    </source>
</evidence>
<comment type="caution">
    <text evidence="3">The sequence shown here is derived from an EMBL/GenBank/DDBJ whole genome shotgun (WGS) entry which is preliminary data.</text>
</comment>
<feature type="domain" description="PH" evidence="2">
    <location>
        <begin position="99"/>
        <end position="199"/>
    </location>
</feature>
<evidence type="ECO:0000313" key="4">
    <source>
        <dbReference type="Proteomes" id="UP001211907"/>
    </source>
</evidence>
<dbReference type="EMBL" id="JADGJH010000069">
    <property type="protein sequence ID" value="KAJ3139720.1"/>
    <property type="molecule type" value="Genomic_DNA"/>
</dbReference>
<feature type="compositionally biased region" description="Polar residues" evidence="1">
    <location>
        <begin position="28"/>
        <end position="39"/>
    </location>
</feature>
<dbReference type="AlphaFoldDB" id="A0AAD5T8L6"/>
<gene>
    <name evidence="3" type="ORF">HK100_011337</name>
</gene>
<name>A0AAD5T8L6_9FUNG</name>
<dbReference type="InterPro" id="IPR001849">
    <property type="entry name" value="PH_domain"/>
</dbReference>
<keyword evidence="4" id="KW-1185">Reference proteome</keyword>
<feature type="compositionally biased region" description="Low complexity" evidence="1">
    <location>
        <begin position="235"/>
        <end position="246"/>
    </location>
</feature>
<accession>A0AAD5T8L6</accession>
<reference evidence="3" key="1">
    <citation type="submission" date="2020-05" db="EMBL/GenBank/DDBJ databases">
        <title>Phylogenomic resolution of chytrid fungi.</title>
        <authorList>
            <person name="Stajich J.E."/>
            <person name="Amses K."/>
            <person name="Simmons R."/>
            <person name="Seto K."/>
            <person name="Myers J."/>
            <person name="Bonds A."/>
            <person name="Quandt C.A."/>
            <person name="Barry K."/>
            <person name="Liu P."/>
            <person name="Grigoriev I."/>
            <person name="Longcore J.E."/>
            <person name="James T.Y."/>
        </authorList>
    </citation>
    <scope>NUCLEOTIDE SEQUENCE</scope>
    <source>
        <strain evidence="3">JEL0513</strain>
    </source>
</reference>
<dbReference type="Gene3D" id="2.30.29.30">
    <property type="entry name" value="Pleckstrin-homology domain (PH domain)/Phosphotyrosine-binding domain (PTB)"/>
    <property type="match status" value="1"/>
</dbReference>
<sequence length="370" mass="40796">MLTPRHSKPFLASSSGQARNRDSPLASAVSSGNSRSGGNLTESKFSTAINSITSAFTAKLEIDPSSTRAEAFGSLVFLQDVYKNKYVILLKQMCLTFLFSISEHLQKFNAHNKSWSRRLFVLTKDGKMYMYAENAELDSFQISVLLVDGCTQNQTILRVSGMCISPDGSKTPTQWLLQFSDENVMNLWMETINKATPSLVSTPLLDPLRRNSAISAEQGATSSVNSKVGFEMVSPSSVSSKAPSFSGNSRTPSVTENSKVPETGRQRLNSNESSRTNASATFIDRETEMKQKNQEYLDKKTEYQQPPKKMVGPSAVPKPNVTSISIKVAESIDEISRVLAAYEKKKTLLVTIDSLESNLEQNRLDNESTI</sequence>
<dbReference type="SUPFAM" id="SSF50729">
    <property type="entry name" value="PH domain-like"/>
    <property type="match status" value="1"/>
</dbReference>
<dbReference type="InterPro" id="IPR011993">
    <property type="entry name" value="PH-like_dom_sf"/>
</dbReference>
<feature type="region of interest" description="Disordered" evidence="1">
    <location>
        <begin position="1"/>
        <end position="39"/>
    </location>
</feature>
<proteinExistence type="predicted"/>
<evidence type="ECO:0000259" key="2">
    <source>
        <dbReference type="SMART" id="SM00233"/>
    </source>
</evidence>
<dbReference type="SMART" id="SM00233">
    <property type="entry name" value="PH"/>
    <property type="match status" value="1"/>
</dbReference>
<dbReference type="Pfam" id="PF00169">
    <property type="entry name" value="PH"/>
    <property type="match status" value="1"/>
</dbReference>